<dbReference type="EMBL" id="PEWY01000003">
    <property type="protein sequence ID" value="PIU37579.1"/>
    <property type="molecule type" value="Genomic_DNA"/>
</dbReference>
<accession>A0A2M6YVQ2</accession>
<dbReference type="AlphaFoldDB" id="A0A2M6YVQ2"/>
<comment type="caution">
    <text evidence="1">The sequence shown here is derived from an EMBL/GenBank/DDBJ whole genome shotgun (WGS) entry which is preliminary data.</text>
</comment>
<sequence length="197" mass="23393">MESYNLSLLTKRLFESEFNLISSKTLREILGVKNERTYYRIVNDFISNEILVRIEKDKYYITNRAIDTFEIANFLYQPSYISLETALNYWGILSQFPFEITSVTVKKSIIKNYNEKKYSYGHVASKYFGMFTKKNNILIALPEKALFDQLYFASKGIKLIDFDEYDLSHINRKTFFEICHRLNANKEIINLSKKYIK</sequence>
<evidence type="ECO:0000313" key="1">
    <source>
        <dbReference type="EMBL" id="PIU37579.1"/>
    </source>
</evidence>
<evidence type="ECO:0008006" key="3">
    <source>
        <dbReference type="Google" id="ProtNLM"/>
    </source>
</evidence>
<dbReference type="Proteomes" id="UP000230184">
    <property type="component" value="Unassembled WGS sequence"/>
</dbReference>
<reference evidence="2" key="1">
    <citation type="submission" date="2017-09" db="EMBL/GenBank/DDBJ databases">
        <title>Depth-based differentiation of microbial function through sediment-hosted aquifers and enrichment of novel symbionts in the deep terrestrial subsurface.</title>
        <authorList>
            <person name="Probst A.J."/>
            <person name="Ladd B."/>
            <person name="Jarett J.K."/>
            <person name="Geller-Mcgrath D.E."/>
            <person name="Sieber C.M.K."/>
            <person name="Emerson J.B."/>
            <person name="Anantharaman K."/>
            <person name="Thomas B.C."/>
            <person name="Malmstrom R."/>
            <person name="Stieglmeier M."/>
            <person name="Klingl A."/>
            <person name="Woyke T."/>
            <person name="Ryan C.M."/>
            <person name="Banfield J.F."/>
        </authorList>
    </citation>
    <scope>NUCLEOTIDE SEQUENCE [LARGE SCALE GENOMIC DNA]</scope>
</reference>
<proteinExistence type="predicted"/>
<evidence type="ECO:0000313" key="2">
    <source>
        <dbReference type="Proteomes" id="UP000230184"/>
    </source>
</evidence>
<organism evidence="1 2">
    <name type="scientific">Candidatus Roizmanbacteria bacterium CG07_land_8_20_14_0_80_34_15</name>
    <dbReference type="NCBI Taxonomy" id="1974849"/>
    <lineage>
        <taxon>Bacteria</taxon>
        <taxon>Candidatus Roizmaniibacteriota</taxon>
    </lineage>
</organism>
<gene>
    <name evidence="1" type="ORF">COT02_00140</name>
</gene>
<protein>
    <recommendedName>
        <fullName evidence="3">AbiEi antitoxin C-terminal domain-containing protein</fullName>
    </recommendedName>
</protein>
<name>A0A2M6YVQ2_9BACT</name>